<dbReference type="AlphaFoldDB" id="A0A9X2X3Y9"/>
<keyword evidence="2" id="KW-0812">Transmembrane</keyword>
<protein>
    <recommendedName>
        <fullName evidence="5">DUF4760 domain-containing protein</fullName>
    </recommendedName>
</protein>
<reference evidence="3" key="1">
    <citation type="submission" date="2021-07" db="EMBL/GenBank/DDBJ databases">
        <authorList>
            <person name="Luelf R.H."/>
        </authorList>
    </citation>
    <scope>NUCLEOTIDE SEQUENCE</scope>
    <source>
        <strain evidence="3">TMW 2.2304</strain>
    </source>
</reference>
<evidence type="ECO:0000256" key="1">
    <source>
        <dbReference type="SAM" id="MobiDB-lite"/>
    </source>
</evidence>
<dbReference type="EMBL" id="JAHXDE010000004">
    <property type="protein sequence ID" value="MCT8506260.1"/>
    <property type="molecule type" value="Genomic_DNA"/>
</dbReference>
<reference evidence="3" key="2">
    <citation type="journal article" date="2022" name="Syst. Appl. Microbiol.">
        <title>Chromohalobacter moromii sp. nov., a moderately halophilic bacterium isolated from lupine-based moromi fermentation.</title>
        <authorList>
            <person name="Lulf R.H."/>
            <person name="Hilgarth M."/>
            <person name="Ehrmann M.A."/>
        </authorList>
    </citation>
    <scope>NUCLEOTIDE SEQUENCE</scope>
    <source>
        <strain evidence="3">TMW 2.2304</strain>
    </source>
</reference>
<feature type="transmembrane region" description="Helical" evidence="2">
    <location>
        <begin position="12"/>
        <end position="30"/>
    </location>
</feature>
<keyword evidence="4" id="KW-1185">Reference proteome</keyword>
<accession>A0A9X2X3Y9</accession>
<evidence type="ECO:0000256" key="2">
    <source>
        <dbReference type="SAM" id="Phobius"/>
    </source>
</evidence>
<comment type="caution">
    <text evidence="3">The sequence shown here is derived from an EMBL/GenBank/DDBJ whole genome shotgun (WGS) entry which is preliminary data.</text>
</comment>
<evidence type="ECO:0008006" key="5">
    <source>
        <dbReference type="Google" id="ProtNLM"/>
    </source>
</evidence>
<keyword evidence="2" id="KW-1133">Transmembrane helix</keyword>
<feature type="region of interest" description="Disordered" evidence="1">
    <location>
        <begin position="172"/>
        <end position="191"/>
    </location>
</feature>
<proteinExistence type="predicted"/>
<keyword evidence="2" id="KW-0472">Membrane</keyword>
<name>A0A9X2X3Y9_9GAMM</name>
<gene>
    <name evidence="3" type="ORF">KZO87_12825</name>
</gene>
<feature type="compositionally biased region" description="Low complexity" evidence="1">
    <location>
        <begin position="179"/>
        <end position="191"/>
    </location>
</feature>
<evidence type="ECO:0000313" key="4">
    <source>
        <dbReference type="Proteomes" id="UP001145353"/>
    </source>
</evidence>
<organism evidence="3 4">
    <name type="scientific">Chromohalobacter moromii</name>
    <dbReference type="NCBI Taxonomy" id="2860329"/>
    <lineage>
        <taxon>Bacteria</taxon>
        <taxon>Pseudomonadati</taxon>
        <taxon>Pseudomonadota</taxon>
        <taxon>Gammaproteobacteria</taxon>
        <taxon>Oceanospirillales</taxon>
        <taxon>Halomonadaceae</taxon>
        <taxon>Chromohalobacter</taxon>
    </lineage>
</organism>
<dbReference type="RefSeq" id="WP_247640398.1">
    <property type="nucleotide sequence ID" value="NZ_JAHXCZ010000004.1"/>
</dbReference>
<evidence type="ECO:0000313" key="3">
    <source>
        <dbReference type="EMBL" id="MCT8506260.1"/>
    </source>
</evidence>
<sequence length="191" mass="22146">MEELFGPKVLPAIISAFVAIALFFLSQWFLSRRNLIEQRTQKLEELYLAVNDLSNKHAVRFEMIRNITNGDSSILEDPEHAHKLYLLDINKQILMYVRLYFPELQETHVELFHGNREITEKIYFLLEHGQIDQEEFIATFISFGDHLRAIEDEIINNKKRLVGENILPLRHKRSSHNKSSQQDASGAGASA</sequence>
<dbReference type="Proteomes" id="UP001145353">
    <property type="component" value="Unassembled WGS sequence"/>
</dbReference>